<name>A0A930VHL0_9ACTN</name>
<dbReference type="InterPro" id="IPR002645">
    <property type="entry name" value="STAS_dom"/>
</dbReference>
<dbReference type="SUPFAM" id="SSF52091">
    <property type="entry name" value="SpoIIaa-like"/>
    <property type="match status" value="1"/>
</dbReference>
<evidence type="ECO:0000313" key="4">
    <source>
        <dbReference type="EMBL" id="MBF4765766.1"/>
    </source>
</evidence>
<reference evidence="4" key="1">
    <citation type="submission" date="2020-11" db="EMBL/GenBank/DDBJ databases">
        <title>Nocardioides sp. nov., isolated from Soil of Cynanchum wilfordii Hemsley rhizosphere.</title>
        <authorList>
            <person name="Lee J.-S."/>
            <person name="Suh M.K."/>
            <person name="Kim J.-S."/>
        </authorList>
    </citation>
    <scope>NUCLEOTIDE SEQUENCE</scope>
    <source>
        <strain evidence="4">KCTC 19275</strain>
    </source>
</reference>
<proteinExistence type="inferred from homology"/>
<evidence type="ECO:0000313" key="5">
    <source>
        <dbReference type="Proteomes" id="UP000640489"/>
    </source>
</evidence>
<dbReference type="NCBIfam" id="TIGR00377">
    <property type="entry name" value="ant_ant_sig"/>
    <property type="match status" value="1"/>
</dbReference>
<dbReference type="Gene3D" id="3.30.750.24">
    <property type="entry name" value="STAS domain"/>
    <property type="match status" value="1"/>
</dbReference>
<dbReference type="AlphaFoldDB" id="A0A930VHL0"/>
<dbReference type="GO" id="GO:0043856">
    <property type="term" value="F:anti-sigma factor antagonist activity"/>
    <property type="evidence" value="ECO:0007669"/>
    <property type="project" value="InterPro"/>
</dbReference>
<dbReference type="PROSITE" id="PS50801">
    <property type="entry name" value="STAS"/>
    <property type="match status" value="1"/>
</dbReference>
<dbReference type="InterPro" id="IPR003658">
    <property type="entry name" value="Anti-sigma_ant"/>
</dbReference>
<comment type="similarity">
    <text evidence="1 2">Belongs to the anti-sigma-factor antagonist family.</text>
</comment>
<dbReference type="CDD" id="cd07043">
    <property type="entry name" value="STAS_anti-anti-sigma_factors"/>
    <property type="match status" value="1"/>
</dbReference>
<accession>A0A930VHL0</accession>
<protein>
    <recommendedName>
        <fullName evidence="2">Anti-sigma factor antagonist</fullName>
    </recommendedName>
</protein>
<dbReference type="PANTHER" id="PTHR33495:SF2">
    <property type="entry name" value="ANTI-SIGMA FACTOR ANTAGONIST TM_1081-RELATED"/>
    <property type="match status" value="1"/>
</dbReference>
<sequence length="119" mass="12644">MGLAVSTERHGDATVVRLEGEFDLYASAEVRQAADPVLEDGDHLLVDLTGVTFLDSSGLGTLVGLQKRAKLADARMTLCGLSPRLYKIFDVTALRAAFTFLPEVPALEEREPGGGAPTS</sequence>
<dbReference type="Proteomes" id="UP000640489">
    <property type="component" value="Unassembled WGS sequence"/>
</dbReference>
<organism evidence="4 5">
    <name type="scientific">Nocardioides islandensis</name>
    <dbReference type="NCBI Taxonomy" id="433663"/>
    <lineage>
        <taxon>Bacteria</taxon>
        <taxon>Bacillati</taxon>
        <taxon>Actinomycetota</taxon>
        <taxon>Actinomycetes</taxon>
        <taxon>Propionibacteriales</taxon>
        <taxon>Nocardioidaceae</taxon>
        <taxon>Nocardioides</taxon>
    </lineage>
</organism>
<dbReference type="PANTHER" id="PTHR33495">
    <property type="entry name" value="ANTI-SIGMA FACTOR ANTAGONIST TM_1081-RELATED-RELATED"/>
    <property type="match status" value="1"/>
</dbReference>
<evidence type="ECO:0000256" key="2">
    <source>
        <dbReference type="RuleBase" id="RU003749"/>
    </source>
</evidence>
<dbReference type="RefSeq" id="WP_194708947.1">
    <property type="nucleotide sequence ID" value="NZ_JADKPN010000018.1"/>
</dbReference>
<dbReference type="Pfam" id="PF01740">
    <property type="entry name" value="STAS"/>
    <property type="match status" value="1"/>
</dbReference>
<dbReference type="EMBL" id="JADKPN010000018">
    <property type="protein sequence ID" value="MBF4765766.1"/>
    <property type="molecule type" value="Genomic_DNA"/>
</dbReference>
<feature type="domain" description="STAS" evidence="3">
    <location>
        <begin position="3"/>
        <end position="94"/>
    </location>
</feature>
<keyword evidence="5" id="KW-1185">Reference proteome</keyword>
<gene>
    <name evidence="4" type="ORF">ISU07_21755</name>
</gene>
<comment type="caution">
    <text evidence="4">The sequence shown here is derived from an EMBL/GenBank/DDBJ whole genome shotgun (WGS) entry which is preliminary data.</text>
</comment>
<evidence type="ECO:0000259" key="3">
    <source>
        <dbReference type="PROSITE" id="PS50801"/>
    </source>
</evidence>
<dbReference type="InterPro" id="IPR036513">
    <property type="entry name" value="STAS_dom_sf"/>
</dbReference>
<evidence type="ECO:0000256" key="1">
    <source>
        <dbReference type="ARBA" id="ARBA00009013"/>
    </source>
</evidence>